<feature type="compositionally biased region" description="Low complexity" evidence="3">
    <location>
        <begin position="53"/>
        <end position="67"/>
    </location>
</feature>
<dbReference type="InterPro" id="IPR006096">
    <property type="entry name" value="Glu/Leu/Phe/Val/Trp_DH_C"/>
</dbReference>
<evidence type="ECO:0000313" key="6">
    <source>
        <dbReference type="Proteomes" id="UP001530377"/>
    </source>
</evidence>
<evidence type="ECO:0000256" key="1">
    <source>
        <dbReference type="ARBA" id="ARBA00006382"/>
    </source>
</evidence>
<protein>
    <recommendedName>
        <fullName evidence="4">Glutamate/phenylalanine/leucine/valine/L-tryptophan dehydrogenase C-terminal domain-containing protein</fullName>
    </recommendedName>
</protein>
<dbReference type="InterPro" id="IPR036291">
    <property type="entry name" value="NAD(P)-bd_dom_sf"/>
</dbReference>
<keyword evidence="6" id="KW-1185">Reference proteome</keyword>
<feature type="domain" description="Glutamate/phenylalanine/leucine/valine/L-tryptophan dehydrogenase C-terminal" evidence="4">
    <location>
        <begin position="308"/>
        <end position="535"/>
    </location>
</feature>
<dbReference type="Proteomes" id="UP001530377">
    <property type="component" value="Unassembled WGS sequence"/>
</dbReference>
<sequence length="537" mass="58759">MMTISRSYAVASRAMAARPSHLLPYYAAMTARGASAVDPAQRPRGRIDDTATSSSHSSHSSLRSMSSQPKAKKHLVTHEDGVHQNMQLSKSWRSKPLFRRQGDVRFKSGLEASSLLIAEANRRDMHETEFIESITATMEVLSPLFERNPRYAFAAKQLMEPDRFVQFRVTWVDDAGVTRMNRGFRIQYSSSLGPYEGPLHLGPHINAGMIKALGFDNVFSNALTGYDVGSSVGGSDFQPLNKSENEVQRFCQSYMTELARYVGPDVDHPTMGIGCAEKEMGYLFGQYKRINTKCTSGNVPFMTQTLSHVPGHAVVLFAKEMLKEKGQSLMGKRCLILGSGRHARAVAEKLLEYGAIPLTFTDESGHVYEPGGIDESKLRTISNIKTERGAMLGRYVMSSTTAKFNEPSSIFDVPCDLCFPCGKIKSVDLDAATKLADNGCLAVIEGGHKQVTIEGRHALKVRGVAYGPHIVTLTGANIDNAHGHDLSGDTLEREVRRIYNDVKGAATEFNARGDLFAGGTIVGFLRVANAMLTHGAV</sequence>
<comment type="similarity">
    <text evidence="1">Belongs to the Glu/Leu/Phe/Val dehydrogenases family.</text>
</comment>
<keyword evidence="2" id="KW-0560">Oxidoreductase</keyword>
<feature type="region of interest" description="Disordered" evidence="3">
    <location>
        <begin position="34"/>
        <end position="74"/>
    </location>
</feature>
<dbReference type="AlphaFoldDB" id="A0ABD3R2L2"/>
<evidence type="ECO:0000256" key="3">
    <source>
        <dbReference type="SAM" id="MobiDB-lite"/>
    </source>
</evidence>
<dbReference type="PANTHER" id="PTHR43571:SF1">
    <property type="entry name" value="NADP-SPECIFIC GLUTAMATE DEHYDROGENASE 1-RELATED"/>
    <property type="match status" value="1"/>
</dbReference>
<dbReference type="Gene3D" id="1.10.285.10">
    <property type="entry name" value="Glutamate Dehydrogenase, chain A, domain 3"/>
    <property type="match status" value="2"/>
</dbReference>
<dbReference type="Gene3D" id="3.40.50.720">
    <property type="entry name" value="NAD(P)-binding Rossmann-like Domain"/>
    <property type="match status" value="1"/>
</dbReference>
<evidence type="ECO:0000313" key="5">
    <source>
        <dbReference type="EMBL" id="KAL3806582.1"/>
    </source>
</evidence>
<dbReference type="Pfam" id="PF00208">
    <property type="entry name" value="ELFV_dehydrog"/>
    <property type="match status" value="1"/>
</dbReference>
<dbReference type="PANTHER" id="PTHR43571">
    <property type="entry name" value="NADP-SPECIFIC GLUTAMATE DEHYDROGENASE 1-RELATED"/>
    <property type="match status" value="1"/>
</dbReference>
<dbReference type="InterPro" id="IPR046346">
    <property type="entry name" value="Aminoacid_DH-like_N_sf"/>
</dbReference>
<reference evidence="5 6" key="1">
    <citation type="submission" date="2024-10" db="EMBL/GenBank/DDBJ databases">
        <title>Updated reference genomes for cyclostephanoid diatoms.</title>
        <authorList>
            <person name="Roberts W.R."/>
            <person name="Alverson A.J."/>
        </authorList>
    </citation>
    <scope>NUCLEOTIDE SEQUENCE [LARGE SCALE GENOMIC DNA]</scope>
    <source>
        <strain evidence="5 6">AJA228-03</strain>
    </source>
</reference>
<dbReference type="Gene3D" id="3.40.50.10860">
    <property type="entry name" value="Leucine Dehydrogenase, chain A, domain 1"/>
    <property type="match status" value="1"/>
</dbReference>
<dbReference type="InterPro" id="IPR006097">
    <property type="entry name" value="Glu/Leu/Phe/Val/Trp_DH_dimer"/>
</dbReference>
<gene>
    <name evidence="5" type="ORF">ACHAXA_002239</name>
</gene>
<dbReference type="Pfam" id="PF02812">
    <property type="entry name" value="ELFV_dehydrog_N"/>
    <property type="match status" value="1"/>
</dbReference>
<evidence type="ECO:0000256" key="2">
    <source>
        <dbReference type="ARBA" id="ARBA00023002"/>
    </source>
</evidence>
<dbReference type="EMBL" id="JALLPB020000776">
    <property type="protein sequence ID" value="KAL3806582.1"/>
    <property type="molecule type" value="Genomic_DNA"/>
</dbReference>
<proteinExistence type="inferred from homology"/>
<name>A0ABD3R2L2_9STRA</name>
<dbReference type="SMART" id="SM00839">
    <property type="entry name" value="ELFV_dehydrog"/>
    <property type="match status" value="1"/>
</dbReference>
<dbReference type="InterPro" id="IPR050724">
    <property type="entry name" value="Glu_Leu_Phe_Val_DH"/>
</dbReference>
<dbReference type="SUPFAM" id="SSF53223">
    <property type="entry name" value="Aminoacid dehydrogenase-like, N-terminal domain"/>
    <property type="match status" value="1"/>
</dbReference>
<comment type="caution">
    <text evidence="5">The sequence shown here is derived from an EMBL/GenBank/DDBJ whole genome shotgun (WGS) entry which is preliminary data.</text>
</comment>
<evidence type="ECO:0000259" key="4">
    <source>
        <dbReference type="SMART" id="SM00839"/>
    </source>
</evidence>
<dbReference type="GO" id="GO:0016491">
    <property type="term" value="F:oxidoreductase activity"/>
    <property type="evidence" value="ECO:0007669"/>
    <property type="project" value="UniProtKB-KW"/>
</dbReference>
<organism evidence="5 6">
    <name type="scientific">Cyclostephanos tholiformis</name>
    <dbReference type="NCBI Taxonomy" id="382380"/>
    <lineage>
        <taxon>Eukaryota</taxon>
        <taxon>Sar</taxon>
        <taxon>Stramenopiles</taxon>
        <taxon>Ochrophyta</taxon>
        <taxon>Bacillariophyta</taxon>
        <taxon>Coscinodiscophyceae</taxon>
        <taxon>Thalassiosirophycidae</taxon>
        <taxon>Stephanodiscales</taxon>
        <taxon>Stephanodiscaceae</taxon>
        <taxon>Cyclostephanos</taxon>
    </lineage>
</organism>
<dbReference type="SUPFAM" id="SSF51735">
    <property type="entry name" value="NAD(P)-binding Rossmann-fold domains"/>
    <property type="match status" value="1"/>
</dbReference>
<accession>A0ABD3R2L2</accession>